<dbReference type="STRING" id="1550566.SZ63_00485"/>
<dbReference type="EMBL" id="JXOJ01000001">
    <property type="protein sequence ID" value="KLK88981.1"/>
    <property type="molecule type" value="Genomic_DNA"/>
</dbReference>
<accession>A0A0H1R2E0</accession>
<gene>
    <name evidence="2" type="ORF">SZ63_00485</name>
</gene>
<dbReference type="PIRSF" id="PIRSF006593">
    <property type="entry name" value="UCP006593"/>
    <property type="match status" value="1"/>
</dbReference>
<name>A0A0H1R2E0_9EURY</name>
<organism evidence="2 3">
    <name type="scientific">Methanoculleus sediminis</name>
    <dbReference type="NCBI Taxonomy" id="1550566"/>
    <lineage>
        <taxon>Archaea</taxon>
        <taxon>Methanobacteriati</taxon>
        <taxon>Methanobacteriota</taxon>
        <taxon>Stenosarchaea group</taxon>
        <taxon>Methanomicrobia</taxon>
        <taxon>Methanomicrobiales</taxon>
        <taxon>Methanomicrobiaceae</taxon>
        <taxon>Methanoculleus</taxon>
    </lineage>
</organism>
<dbReference type="OrthoDB" id="359165at2157"/>
<dbReference type="Gene3D" id="1.10.8.380">
    <property type="entry name" value="Uncharacterised protein PF01937, DUF89, domain 1"/>
    <property type="match status" value="1"/>
</dbReference>
<dbReference type="Gene3D" id="3.40.50.10880">
    <property type="entry name" value="Uncharacterised protein PF01937, DUF89, domain 3"/>
    <property type="match status" value="1"/>
</dbReference>
<dbReference type="PATRIC" id="fig|1550566.3.peg.109"/>
<evidence type="ECO:0000259" key="1">
    <source>
        <dbReference type="Pfam" id="PF01937"/>
    </source>
</evidence>
<dbReference type="InterPro" id="IPR002791">
    <property type="entry name" value="ARMT1-like_metal-bd"/>
</dbReference>
<comment type="caution">
    <text evidence="2">The sequence shown here is derived from an EMBL/GenBank/DDBJ whole genome shotgun (WGS) entry which is preliminary data.</text>
</comment>
<dbReference type="RefSeq" id="WP_048179485.1">
    <property type="nucleotide sequence ID" value="NZ_JXOJ01000001.1"/>
</dbReference>
<dbReference type="Pfam" id="PF01937">
    <property type="entry name" value="ARMT1-like_dom"/>
    <property type="match status" value="1"/>
</dbReference>
<reference evidence="2 3" key="1">
    <citation type="journal article" date="2015" name="Int. J. Syst. Evol. Microbiol.">
        <title>Methanoculleus sediminis sp. nov., a methanogen from sediments near a submarine mud volcano.</title>
        <authorList>
            <person name="Chen S.C."/>
            <person name="Chen M.F."/>
            <person name="Lai M.C."/>
            <person name="Weng C.Y."/>
            <person name="Wu S.Y."/>
            <person name="Lin S."/>
            <person name="Yang T.F."/>
            <person name="Chen P.C."/>
        </authorList>
    </citation>
    <scope>NUCLEOTIDE SEQUENCE [LARGE SCALE GENOMIC DNA]</scope>
    <source>
        <strain evidence="2 3">S3Fa</strain>
    </source>
</reference>
<evidence type="ECO:0000313" key="3">
    <source>
        <dbReference type="Proteomes" id="UP000035301"/>
    </source>
</evidence>
<dbReference type="Gene3D" id="1.10.285.20">
    <property type="entry name" value="Uncharacterised protein PF01937, DUF89, domain 2"/>
    <property type="match status" value="1"/>
</dbReference>
<dbReference type="SUPFAM" id="SSF111321">
    <property type="entry name" value="AF1104-like"/>
    <property type="match status" value="1"/>
</dbReference>
<dbReference type="Proteomes" id="UP000035301">
    <property type="component" value="Unassembled WGS sequence"/>
</dbReference>
<dbReference type="InterPro" id="IPR014444">
    <property type="entry name" value="PH1575-like"/>
</dbReference>
<dbReference type="AlphaFoldDB" id="A0A0H1R2E0"/>
<dbReference type="InterPro" id="IPR036075">
    <property type="entry name" value="ARMT-1-like_metal-bd_sf"/>
</dbReference>
<sequence length="285" mass="30884">MKLTASCTDCLISRVEYESRLCIDDPLRVSEIVDACRDLLRRIIADPVPAPVIASRVHRLAYRMIGDDDPYRSLKKGNNEDAAAVCRKVRGDLSTFRDLALASVIGNTLDYGSKAHTVTDNFVEFFRREFAAGLTIDDTAGIEGHASRVVYLADNCGEIVFDALFADYLKKSGSHVTFAVRGAPILNDATMEDAVALGLDRRVDLLTPNTDGVAELGLNRELAPPALADALDRATLVIAKGMANYESLSEDRDLPPVAYLMSVKCSPIGADIGIPVGSRVALLRE</sequence>
<protein>
    <recommendedName>
        <fullName evidence="1">Damage-control phosphatase ARMT1-like metal-binding domain-containing protein</fullName>
    </recommendedName>
</protein>
<keyword evidence="3" id="KW-1185">Reference proteome</keyword>
<proteinExistence type="predicted"/>
<evidence type="ECO:0000313" key="2">
    <source>
        <dbReference type="EMBL" id="KLK88981.1"/>
    </source>
</evidence>
<feature type="domain" description="Damage-control phosphatase ARMT1-like metal-binding" evidence="1">
    <location>
        <begin position="5"/>
        <end position="280"/>
    </location>
</feature>